<organism evidence="3 4">
    <name type="scientific">Trematosphaeria pertusa</name>
    <dbReference type="NCBI Taxonomy" id="390896"/>
    <lineage>
        <taxon>Eukaryota</taxon>
        <taxon>Fungi</taxon>
        <taxon>Dikarya</taxon>
        <taxon>Ascomycota</taxon>
        <taxon>Pezizomycotina</taxon>
        <taxon>Dothideomycetes</taxon>
        <taxon>Pleosporomycetidae</taxon>
        <taxon>Pleosporales</taxon>
        <taxon>Massarineae</taxon>
        <taxon>Trematosphaeriaceae</taxon>
        <taxon>Trematosphaeria</taxon>
    </lineage>
</organism>
<sequence>MKEFRNFPPEDMKATMHAPAGTEAYKPFMTRHLRDERRRLTERRPRAPSLDDRGRSADRAPERQGQRSPAYIERSHNTDRSYSVYSRSLIRNPDDYSDRRNSGDDYWKQRALDAEDEVEELKDKLAETEGQLRRSRLRIEQLQAKTQSQEFEINQLVGLGPNLSPFSTQGDQPRMYSFQGGYSATFDRSDQRNLLRGHYSGRDDSPRGHHRGRDKSPRSPSTGRNGAPARAASLRRLRGPGKDGRAAPSLASRITREVDPVLERKKEELASKKRKLEELCAANAARDAKLRELKEARNCRRGGG</sequence>
<dbReference type="AlphaFoldDB" id="A0A6A6HZK8"/>
<feature type="region of interest" description="Disordered" evidence="2">
    <location>
        <begin position="1"/>
        <end position="105"/>
    </location>
</feature>
<dbReference type="EMBL" id="ML987205">
    <property type="protein sequence ID" value="KAF2243198.1"/>
    <property type="molecule type" value="Genomic_DNA"/>
</dbReference>
<evidence type="ECO:0000313" key="4">
    <source>
        <dbReference type="Proteomes" id="UP000800094"/>
    </source>
</evidence>
<feature type="compositionally biased region" description="Basic and acidic residues" evidence="2">
    <location>
        <begin position="32"/>
        <end position="65"/>
    </location>
</feature>
<proteinExistence type="predicted"/>
<keyword evidence="4" id="KW-1185">Reference proteome</keyword>
<accession>A0A6A6HZK8</accession>
<feature type="compositionally biased region" description="Basic and acidic residues" evidence="2">
    <location>
        <begin position="1"/>
        <end position="14"/>
    </location>
</feature>
<feature type="region of interest" description="Disordered" evidence="2">
    <location>
        <begin position="164"/>
        <end position="258"/>
    </location>
</feature>
<keyword evidence="1" id="KW-0175">Coiled coil</keyword>
<feature type="compositionally biased region" description="Basic and acidic residues" evidence="2">
    <location>
        <begin position="92"/>
        <end position="105"/>
    </location>
</feature>
<protein>
    <submittedName>
        <fullName evidence="3">Uncharacterized protein</fullName>
    </submittedName>
</protein>
<dbReference type="Proteomes" id="UP000800094">
    <property type="component" value="Unassembled WGS sequence"/>
</dbReference>
<gene>
    <name evidence="3" type="ORF">BU26DRAFT_112737</name>
</gene>
<feature type="coiled-coil region" evidence="1">
    <location>
        <begin position="111"/>
        <end position="145"/>
    </location>
</feature>
<dbReference type="RefSeq" id="XP_033678202.1">
    <property type="nucleotide sequence ID" value="XM_033819421.1"/>
</dbReference>
<evidence type="ECO:0000313" key="3">
    <source>
        <dbReference type="EMBL" id="KAF2243198.1"/>
    </source>
</evidence>
<dbReference type="GeneID" id="54572751"/>
<evidence type="ECO:0000256" key="1">
    <source>
        <dbReference type="SAM" id="Coils"/>
    </source>
</evidence>
<evidence type="ECO:0000256" key="2">
    <source>
        <dbReference type="SAM" id="MobiDB-lite"/>
    </source>
</evidence>
<reference evidence="3" key="1">
    <citation type="journal article" date="2020" name="Stud. Mycol.">
        <title>101 Dothideomycetes genomes: a test case for predicting lifestyles and emergence of pathogens.</title>
        <authorList>
            <person name="Haridas S."/>
            <person name="Albert R."/>
            <person name="Binder M."/>
            <person name="Bloem J."/>
            <person name="Labutti K."/>
            <person name="Salamov A."/>
            <person name="Andreopoulos B."/>
            <person name="Baker S."/>
            <person name="Barry K."/>
            <person name="Bills G."/>
            <person name="Bluhm B."/>
            <person name="Cannon C."/>
            <person name="Castanera R."/>
            <person name="Culley D."/>
            <person name="Daum C."/>
            <person name="Ezra D."/>
            <person name="Gonzalez J."/>
            <person name="Henrissat B."/>
            <person name="Kuo A."/>
            <person name="Liang C."/>
            <person name="Lipzen A."/>
            <person name="Lutzoni F."/>
            <person name="Magnuson J."/>
            <person name="Mondo S."/>
            <person name="Nolan M."/>
            <person name="Ohm R."/>
            <person name="Pangilinan J."/>
            <person name="Park H.-J."/>
            <person name="Ramirez L."/>
            <person name="Alfaro M."/>
            <person name="Sun H."/>
            <person name="Tritt A."/>
            <person name="Yoshinaga Y."/>
            <person name="Zwiers L.-H."/>
            <person name="Turgeon B."/>
            <person name="Goodwin S."/>
            <person name="Spatafora J."/>
            <person name="Crous P."/>
            <person name="Grigoriev I."/>
        </authorList>
    </citation>
    <scope>NUCLEOTIDE SEQUENCE</scope>
    <source>
        <strain evidence="3">CBS 122368</strain>
    </source>
</reference>
<name>A0A6A6HZK8_9PLEO</name>